<feature type="coiled-coil region" evidence="3">
    <location>
        <begin position="167"/>
        <end position="194"/>
    </location>
</feature>
<reference evidence="5" key="2">
    <citation type="submission" date="2020-09" db="EMBL/GenBank/DDBJ databases">
        <authorList>
            <person name="Sun Q."/>
            <person name="Zhou Y."/>
        </authorList>
    </citation>
    <scope>NUCLEOTIDE SEQUENCE</scope>
    <source>
        <strain evidence="5">CGMCC 4.7110</strain>
    </source>
</reference>
<evidence type="ECO:0000256" key="1">
    <source>
        <dbReference type="ARBA" id="ARBA00022747"/>
    </source>
</evidence>
<dbReference type="CDD" id="cd17261">
    <property type="entry name" value="RMtype1_S_EcoKI-TRD2-CR2_like"/>
    <property type="match status" value="2"/>
</dbReference>
<keyword evidence="3" id="KW-0175">Coiled coil</keyword>
<name>A0A917XKZ1_9ACTN</name>
<dbReference type="Gene3D" id="3.90.220.20">
    <property type="entry name" value="DNA methylase specificity domains"/>
    <property type="match status" value="2"/>
</dbReference>
<evidence type="ECO:0008006" key="7">
    <source>
        <dbReference type="Google" id="ProtNLM"/>
    </source>
</evidence>
<dbReference type="GO" id="GO:0003677">
    <property type="term" value="F:DNA binding"/>
    <property type="evidence" value="ECO:0007669"/>
    <property type="project" value="UniProtKB-KW"/>
</dbReference>
<dbReference type="PANTHER" id="PTHR43140">
    <property type="entry name" value="TYPE-1 RESTRICTION ENZYME ECOKI SPECIFICITY PROTEIN"/>
    <property type="match status" value="1"/>
</dbReference>
<feature type="region of interest" description="Disordered" evidence="4">
    <location>
        <begin position="438"/>
        <end position="482"/>
    </location>
</feature>
<dbReference type="Proteomes" id="UP000653411">
    <property type="component" value="Unassembled WGS sequence"/>
</dbReference>
<proteinExistence type="predicted"/>
<feature type="compositionally biased region" description="Low complexity" evidence="4">
    <location>
        <begin position="453"/>
        <end position="462"/>
    </location>
</feature>
<dbReference type="PANTHER" id="PTHR43140:SF1">
    <property type="entry name" value="TYPE I RESTRICTION ENZYME ECOKI SPECIFICITY SUBUNIT"/>
    <property type="match status" value="1"/>
</dbReference>
<gene>
    <name evidence="5" type="ORF">GCM10011578_078670</name>
</gene>
<dbReference type="SUPFAM" id="SSF116734">
    <property type="entry name" value="DNA methylase specificity domain"/>
    <property type="match status" value="2"/>
</dbReference>
<sequence>MGVDGERELPAGWVWVALGDLLHRIEAGKSFTCEPRPAGPEEWGIVKVSAMTWGEFDANENKAVPEGRKFDLAHEIHQGDVLLSRANTKAYVGAPVLVGACRPRLLLSDKSLRLIPRDFVSKRWLVHFLRSPQARVHVEGNASGTKDAMRNLSQEALRRMPVPLPPLAEQYRTVEALEEQLSRLDAAVDNLITGQRRARGLGSATLAAILKKVGNVPTKRLGNLLGEPLRNGHSAKATTDLTGIRTLNLTAVTQGNFSDDNTKLTVADPYRVRDLWLTKGDILVQRSNTPELVGTTAMYEGSDGWAIFPDLLIRVRVNDEVLPEFVTLVLQSRRGREYFKSRAKGLAGSMPKIDQAAIEDFTVPVPEVDVQERIVAELRDELDRVSRVSFELDRARKRATGLRNALLHKAFTGELVPQNPNDEPAQVALTRIAAERSAQLKAKRPRKVTAKKPAIPRAASPSDPAPEPTAAPALAVQQEFEL</sequence>
<dbReference type="InterPro" id="IPR044946">
    <property type="entry name" value="Restrct_endonuc_typeI_TRD_sf"/>
</dbReference>
<dbReference type="InterPro" id="IPR051212">
    <property type="entry name" value="Type-I_RE_S_subunit"/>
</dbReference>
<protein>
    <recommendedName>
        <fullName evidence="7">Type I restriction modification DNA specificity domain-containing protein</fullName>
    </recommendedName>
</protein>
<evidence type="ECO:0000256" key="3">
    <source>
        <dbReference type="SAM" id="Coils"/>
    </source>
</evidence>
<keyword evidence="2" id="KW-0238">DNA-binding</keyword>
<dbReference type="EMBL" id="BMML01000024">
    <property type="protein sequence ID" value="GGN35977.1"/>
    <property type="molecule type" value="Genomic_DNA"/>
</dbReference>
<keyword evidence="6" id="KW-1185">Reference proteome</keyword>
<organism evidence="5 6">
    <name type="scientific">Streptomyces fuscichromogenes</name>
    <dbReference type="NCBI Taxonomy" id="1324013"/>
    <lineage>
        <taxon>Bacteria</taxon>
        <taxon>Bacillati</taxon>
        <taxon>Actinomycetota</taxon>
        <taxon>Actinomycetes</taxon>
        <taxon>Kitasatosporales</taxon>
        <taxon>Streptomycetaceae</taxon>
        <taxon>Streptomyces</taxon>
    </lineage>
</organism>
<evidence type="ECO:0000256" key="2">
    <source>
        <dbReference type="ARBA" id="ARBA00023125"/>
    </source>
</evidence>
<keyword evidence="1" id="KW-0680">Restriction system</keyword>
<accession>A0A917XKZ1</accession>
<evidence type="ECO:0000256" key="4">
    <source>
        <dbReference type="SAM" id="MobiDB-lite"/>
    </source>
</evidence>
<dbReference type="AlphaFoldDB" id="A0A917XKZ1"/>
<evidence type="ECO:0000313" key="5">
    <source>
        <dbReference type="EMBL" id="GGN35977.1"/>
    </source>
</evidence>
<comment type="caution">
    <text evidence="5">The sequence shown here is derived from an EMBL/GenBank/DDBJ whole genome shotgun (WGS) entry which is preliminary data.</text>
</comment>
<dbReference type="GO" id="GO:0009307">
    <property type="term" value="P:DNA restriction-modification system"/>
    <property type="evidence" value="ECO:0007669"/>
    <property type="project" value="UniProtKB-KW"/>
</dbReference>
<reference evidence="5" key="1">
    <citation type="journal article" date="2014" name="Int. J. Syst. Evol. Microbiol.">
        <title>Complete genome sequence of Corynebacterium casei LMG S-19264T (=DSM 44701T), isolated from a smear-ripened cheese.</title>
        <authorList>
            <consortium name="US DOE Joint Genome Institute (JGI-PGF)"/>
            <person name="Walter F."/>
            <person name="Albersmeier A."/>
            <person name="Kalinowski J."/>
            <person name="Ruckert C."/>
        </authorList>
    </citation>
    <scope>NUCLEOTIDE SEQUENCE</scope>
    <source>
        <strain evidence="5">CGMCC 4.7110</strain>
    </source>
</reference>
<feature type="compositionally biased region" description="Basic residues" evidence="4">
    <location>
        <begin position="441"/>
        <end position="450"/>
    </location>
</feature>
<evidence type="ECO:0000313" key="6">
    <source>
        <dbReference type="Proteomes" id="UP000653411"/>
    </source>
</evidence>